<accession>A0A7U8I4G9</accession>
<feature type="transmembrane region" description="Helical" evidence="1">
    <location>
        <begin position="20"/>
        <end position="37"/>
    </location>
</feature>
<organism evidence="2 3">
    <name type="scientific">Borreliella burgdorferi 118a</name>
    <dbReference type="NCBI Taxonomy" id="476210"/>
    <lineage>
        <taxon>Bacteria</taxon>
        <taxon>Pseudomonadati</taxon>
        <taxon>Spirochaetota</taxon>
        <taxon>Spirochaetia</taxon>
        <taxon>Spirochaetales</taxon>
        <taxon>Borreliaceae</taxon>
        <taxon>Borreliella</taxon>
    </lineage>
</organism>
<feature type="transmembrane region" description="Helical" evidence="1">
    <location>
        <begin position="43"/>
        <end position="60"/>
    </location>
</feature>
<keyword evidence="1" id="KW-0812">Transmembrane</keyword>
<evidence type="ECO:0000313" key="2">
    <source>
        <dbReference type="EMBL" id="EEG98614.1"/>
    </source>
</evidence>
<name>A0A7U8I4G9_BORBG</name>
<keyword evidence="1" id="KW-1133">Transmembrane helix</keyword>
<dbReference type="AlphaFoldDB" id="A0A7U8I4G9"/>
<keyword evidence="1" id="KW-0472">Membrane</keyword>
<evidence type="ECO:0000256" key="1">
    <source>
        <dbReference type="SAM" id="Phobius"/>
    </source>
</evidence>
<comment type="caution">
    <text evidence="2">The sequence shown here is derived from an EMBL/GenBank/DDBJ whole genome shotgun (WGS) entry which is preliminary data.</text>
</comment>
<protein>
    <submittedName>
        <fullName evidence="2">Uncharacterized protein</fullName>
    </submittedName>
</protein>
<dbReference type="Proteomes" id="UP000006208">
    <property type="component" value="Unassembled WGS sequence"/>
</dbReference>
<evidence type="ECO:0000313" key="3">
    <source>
        <dbReference type="Proteomes" id="UP000006208"/>
    </source>
</evidence>
<proteinExistence type="predicted"/>
<dbReference type="EMBL" id="ABGI02000008">
    <property type="protein sequence ID" value="EEG98614.1"/>
    <property type="molecule type" value="Genomic_DNA"/>
</dbReference>
<reference evidence="2 3" key="1">
    <citation type="submission" date="2009-03" db="EMBL/GenBank/DDBJ databases">
        <authorList>
            <person name="Fraser-Liggett C.M."/>
            <person name="Mongodin E.F."/>
            <person name="Casjens B."/>
            <person name="Dunn J."/>
            <person name="Luft B."/>
            <person name="Qiu W."/>
            <person name="Schutzer S."/>
            <person name="Sebastian Y."/>
        </authorList>
    </citation>
    <scope>NUCLEOTIDE SEQUENCE [LARGE SCALE GENOMIC DNA]</scope>
    <source>
        <strain evidence="2 3">118a</strain>
    </source>
</reference>
<sequence length="65" mass="7694">MIGILYYHYLKTLIKKDFRGLFLSFGILILYFCIIDLEFVGVLPYFLFISLESFILVFLVNGDKF</sequence>
<gene>
    <name evidence="2" type="ORF">BBU118A_0877</name>
</gene>